<protein>
    <recommendedName>
        <fullName evidence="4">SH3 domain-containing protein</fullName>
    </recommendedName>
</protein>
<name>A0ABX4NPY9_9LEPT</name>
<evidence type="ECO:0000313" key="3">
    <source>
        <dbReference type="Proteomes" id="UP000231879"/>
    </source>
</evidence>
<evidence type="ECO:0000313" key="2">
    <source>
        <dbReference type="EMBL" id="PJZ58909.1"/>
    </source>
</evidence>
<keyword evidence="1" id="KW-0812">Transmembrane</keyword>
<gene>
    <name evidence="2" type="ORF">CH367_02415</name>
</gene>
<sequence>MKFIYTILAICILLIGYIVIFENDIPELEMKKKIGIINTEKGIKLYLKPNFDSNSTDVKVRYGTVVNILETIPPKLNQGVWTKIELPEHIGWMFVVNLNLLESSTEENELFVSNIDGVDVFEAQSTTSKRIKKLDYGERVKLLTFGFQNPEDAKIYNLIKVGTKLGFVLDDEFTSRSYSKEEIKKAPFVGMEYRGMIHNCDSHYASAVAYKREEWSEDYYISRESCGKKEFVILSKSVKHIGQGAIFIIQNIMDVSQYETDKDKQLVVEQDLNEMLHCMSQDFVNTVTWVDLKKGKETVETDKSRTYENVILKTWVIDQKTENLVEIDTKDQKCYYPAPWY</sequence>
<evidence type="ECO:0000256" key="1">
    <source>
        <dbReference type="SAM" id="Phobius"/>
    </source>
</evidence>
<feature type="transmembrane region" description="Helical" evidence="1">
    <location>
        <begin position="6"/>
        <end position="23"/>
    </location>
</feature>
<dbReference type="RefSeq" id="WP_100760900.1">
    <property type="nucleotide sequence ID" value="NZ_NPDS01000001.1"/>
</dbReference>
<accession>A0ABX4NPY9</accession>
<organism evidence="2 3">
    <name type="scientific">Leptospira barantonii</name>
    <dbReference type="NCBI Taxonomy" id="2023184"/>
    <lineage>
        <taxon>Bacteria</taxon>
        <taxon>Pseudomonadati</taxon>
        <taxon>Spirochaetota</taxon>
        <taxon>Spirochaetia</taxon>
        <taxon>Leptospirales</taxon>
        <taxon>Leptospiraceae</taxon>
        <taxon>Leptospira</taxon>
    </lineage>
</organism>
<proteinExistence type="predicted"/>
<reference evidence="2 3" key="1">
    <citation type="submission" date="2017-07" db="EMBL/GenBank/DDBJ databases">
        <title>Leptospira spp. isolated from tropical soils.</title>
        <authorList>
            <person name="Thibeaux R."/>
            <person name="Iraola G."/>
            <person name="Ferres I."/>
            <person name="Bierque E."/>
            <person name="Girault D."/>
            <person name="Soupe-Gilbert M.-E."/>
            <person name="Picardeau M."/>
            <person name="Goarant C."/>
        </authorList>
    </citation>
    <scope>NUCLEOTIDE SEQUENCE [LARGE SCALE GENOMIC DNA]</scope>
    <source>
        <strain evidence="2 3">FH4-C-A1</strain>
    </source>
</reference>
<dbReference type="Proteomes" id="UP000231879">
    <property type="component" value="Unassembled WGS sequence"/>
</dbReference>
<dbReference type="EMBL" id="NPDS01000001">
    <property type="protein sequence ID" value="PJZ58909.1"/>
    <property type="molecule type" value="Genomic_DNA"/>
</dbReference>
<comment type="caution">
    <text evidence="2">The sequence shown here is derived from an EMBL/GenBank/DDBJ whole genome shotgun (WGS) entry which is preliminary data.</text>
</comment>
<keyword evidence="3" id="KW-1185">Reference proteome</keyword>
<evidence type="ECO:0008006" key="4">
    <source>
        <dbReference type="Google" id="ProtNLM"/>
    </source>
</evidence>
<keyword evidence="1" id="KW-1133">Transmembrane helix</keyword>
<keyword evidence="1" id="KW-0472">Membrane</keyword>